<dbReference type="EMBL" id="JAAGNX010000002">
    <property type="protein sequence ID" value="NDV62661.1"/>
    <property type="molecule type" value="Genomic_DNA"/>
</dbReference>
<dbReference type="InterPro" id="IPR036227">
    <property type="entry name" value="Ribosomal_uL15/eL18_sf"/>
</dbReference>
<organism evidence="8 9">
    <name type="scientific">Oceanipulchritudo coccoides</name>
    <dbReference type="NCBI Taxonomy" id="2706888"/>
    <lineage>
        <taxon>Bacteria</taxon>
        <taxon>Pseudomonadati</taxon>
        <taxon>Verrucomicrobiota</taxon>
        <taxon>Opitutia</taxon>
        <taxon>Puniceicoccales</taxon>
        <taxon>Oceanipulchritudinaceae</taxon>
        <taxon>Oceanipulchritudo</taxon>
    </lineage>
</organism>
<evidence type="ECO:0000256" key="1">
    <source>
        <dbReference type="ARBA" id="ARBA00007320"/>
    </source>
</evidence>
<sequence length="158" mass="17071">MRLHNLIKSGGRKDRKRVGRGEGSGRGKTSGRGHKGQRSRSGSSLRPGFESGHVPLYRKLPKRGFSNFKFRTEYSIINVGDLDRLEAGSIDRDVLVRFGLARSSSKLIKILGEGEVTKAFTVQADKFSASAKEKIEKAGGTVVVNEPAAADSSEAPAE</sequence>
<proteinExistence type="inferred from homology"/>
<dbReference type="GO" id="GO:0003735">
    <property type="term" value="F:structural constituent of ribosome"/>
    <property type="evidence" value="ECO:0007669"/>
    <property type="project" value="InterPro"/>
</dbReference>
<comment type="caution">
    <text evidence="8">The sequence shown here is derived from an EMBL/GenBank/DDBJ whole genome shotgun (WGS) entry which is preliminary data.</text>
</comment>
<dbReference type="PANTHER" id="PTHR12934">
    <property type="entry name" value="50S RIBOSOMAL PROTEIN L15"/>
    <property type="match status" value="1"/>
</dbReference>
<dbReference type="InterPro" id="IPR021131">
    <property type="entry name" value="Ribosomal_uL15/eL18"/>
</dbReference>
<feature type="compositionally biased region" description="Basic residues" evidence="6">
    <location>
        <begin position="29"/>
        <end position="38"/>
    </location>
</feature>
<dbReference type="NCBIfam" id="TIGR01071">
    <property type="entry name" value="rplO_bact"/>
    <property type="match status" value="1"/>
</dbReference>
<dbReference type="Pfam" id="PF00828">
    <property type="entry name" value="Ribosomal_L27A"/>
    <property type="match status" value="1"/>
</dbReference>
<dbReference type="InterPro" id="IPR005749">
    <property type="entry name" value="Ribosomal_uL15_bac-type"/>
</dbReference>
<evidence type="ECO:0000256" key="5">
    <source>
        <dbReference type="RuleBase" id="RU003888"/>
    </source>
</evidence>
<dbReference type="AlphaFoldDB" id="A0A6B2M103"/>
<evidence type="ECO:0000256" key="6">
    <source>
        <dbReference type="SAM" id="MobiDB-lite"/>
    </source>
</evidence>
<accession>A0A6B2M103</accession>
<protein>
    <recommendedName>
        <fullName evidence="4">Large ribosomal subunit protein uL15</fullName>
    </recommendedName>
</protein>
<evidence type="ECO:0000259" key="7">
    <source>
        <dbReference type="Pfam" id="PF00828"/>
    </source>
</evidence>
<dbReference type="SUPFAM" id="SSF52080">
    <property type="entry name" value="Ribosomal proteins L15p and L18e"/>
    <property type="match status" value="1"/>
</dbReference>
<keyword evidence="3 4" id="KW-0687">Ribonucleoprotein</keyword>
<feature type="domain" description="Large ribosomal subunit protein uL15/eL18" evidence="7">
    <location>
        <begin position="77"/>
        <end position="143"/>
    </location>
</feature>
<evidence type="ECO:0000256" key="4">
    <source>
        <dbReference type="HAMAP-Rule" id="MF_01341"/>
    </source>
</evidence>
<comment type="function">
    <text evidence="4">Binds to the 23S rRNA.</text>
</comment>
<dbReference type="Gene3D" id="3.100.10.10">
    <property type="match status" value="1"/>
</dbReference>
<dbReference type="GO" id="GO:0006412">
    <property type="term" value="P:translation"/>
    <property type="evidence" value="ECO:0007669"/>
    <property type="project" value="UniProtKB-UniRule"/>
</dbReference>
<comment type="similarity">
    <text evidence="1 4 5">Belongs to the universal ribosomal protein uL15 family.</text>
</comment>
<dbReference type="InterPro" id="IPR030878">
    <property type="entry name" value="Ribosomal_uL15"/>
</dbReference>
<keyword evidence="2 4" id="KW-0689">Ribosomal protein</keyword>
<dbReference type="PANTHER" id="PTHR12934:SF11">
    <property type="entry name" value="LARGE RIBOSOMAL SUBUNIT PROTEIN UL15M"/>
    <property type="match status" value="1"/>
</dbReference>
<keyword evidence="4" id="KW-0699">rRNA-binding</keyword>
<feature type="region of interest" description="Disordered" evidence="6">
    <location>
        <begin position="1"/>
        <end position="55"/>
    </location>
</feature>
<evidence type="ECO:0000313" key="8">
    <source>
        <dbReference type="EMBL" id="NDV62661.1"/>
    </source>
</evidence>
<evidence type="ECO:0000256" key="2">
    <source>
        <dbReference type="ARBA" id="ARBA00022980"/>
    </source>
</evidence>
<dbReference type="GO" id="GO:0019843">
    <property type="term" value="F:rRNA binding"/>
    <property type="evidence" value="ECO:0007669"/>
    <property type="project" value="UniProtKB-UniRule"/>
</dbReference>
<comment type="subunit">
    <text evidence="4">Part of the 50S ribosomal subunit.</text>
</comment>
<reference evidence="8 9" key="1">
    <citation type="submission" date="2020-02" db="EMBL/GenBank/DDBJ databases">
        <title>Albibacoteraceae fam. nov., the first described family within the subdivision 4 Verrucomicrobia.</title>
        <authorList>
            <person name="Xi F."/>
        </authorList>
    </citation>
    <scope>NUCLEOTIDE SEQUENCE [LARGE SCALE GENOMIC DNA]</scope>
    <source>
        <strain evidence="8 9">CK1056</strain>
    </source>
</reference>
<keyword evidence="4" id="KW-0694">RNA-binding</keyword>
<dbReference type="HAMAP" id="MF_01341">
    <property type="entry name" value="Ribosomal_uL15"/>
    <property type="match status" value="1"/>
</dbReference>
<evidence type="ECO:0000256" key="3">
    <source>
        <dbReference type="ARBA" id="ARBA00023274"/>
    </source>
</evidence>
<dbReference type="PROSITE" id="PS00475">
    <property type="entry name" value="RIBOSOMAL_L15"/>
    <property type="match status" value="1"/>
</dbReference>
<evidence type="ECO:0000313" key="9">
    <source>
        <dbReference type="Proteomes" id="UP000478417"/>
    </source>
</evidence>
<gene>
    <name evidence="4 8" type="primary">rplO</name>
    <name evidence="8" type="ORF">G0Q06_09385</name>
</gene>
<keyword evidence="9" id="KW-1185">Reference proteome</keyword>
<dbReference type="GO" id="GO:0022625">
    <property type="term" value="C:cytosolic large ribosomal subunit"/>
    <property type="evidence" value="ECO:0007669"/>
    <property type="project" value="TreeGrafter"/>
</dbReference>
<dbReference type="Proteomes" id="UP000478417">
    <property type="component" value="Unassembled WGS sequence"/>
</dbReference>
<dbReference type="RefSeq" id="WP_163964924.1">
    <property type="nucleotide sequence ID" value="NZ_JAAGNX010000002.1"/>
</dbReference>
<name>A0A6B2M103_9BACT</name>
<dbReference type="InterPro" id="IPR001196">
    <property type="entry name" value="Ribosomal_uL15_CS"/>
</dbReference>